<evidence type="ECO:0000256" key="3">
    <source>
        <dbReference type="ARBA" id="ARBA00022729"/>
    </source>
</evidence>
<organism evidence="8 9">
    <name type="scientific">Phocaeicola intestinalis</name>
    <dbReference type="NCBI Taxonomy" id="2762212"/>
    <lineage>
        <taxon>Bacteria</taxon>
        <taxon>Pseudomonadati</taxon>
        <taxon>Bacteroidota</taxon>
        <taxon>Bacteroidia</taxon>
        <taxon>Bacteroidales</taxon>
        <taxon>Bacteroidaceae</taxon>
        <taxon>Phocaeicola</taxon>
    </lineage>
</organism>
<evidence type="ECO:0000256" key="5">
    <source>
        <dbReference type="ARBA" id="ARBA00023237"/>
    </source>
</evidence>
<comment type="similarity">
    <text evidence="2">Belongs to the SusD family.</text>
</comment>
<evidence type="ECO:0000259" key="7">
    <source>
        <dbReference type="Pfam" id="PF14322"/>
    </source>
</evidence>
<dbReference type="Pfam" id="PF14322">
    <property type="entry name" value="SusD-like_3"/>
    <property type="match status" value="1"/>
</dbReference>
<comment type="subcellular location">
    <subcellularLocation>
        <location evidence="1">Cell outer membrane</location>
    </subcellularLocation>
</comment>
<feature type="domain" description="RagB/SusD" evidence="6">
    <location>
        <begin position="348"/>
        <end position="667"/>
    </location>
</feature>
<keyword evidence="3" id="KW-0732">Signal</keyword>
<dbReference type="InterPro" id="IPR033985">
    <property type="entry name" value="SusD-like_N"/>
</dbReference>
<evidence type="ECO:0000313" key="9">
    <source>
        <dbReference type="Proteomes" id="UP000620874"/>
    </source>
</evidence>
<evidence type="ECO:0000259" key="6">
    <source>
        <dbReference type="Pfam" id="PF07980"/>
    </source>
</evidence>
<reference evidence="8 9" key="1">
    <citation type="submission" date="2020-08" db="EMBL/GenBank/DDBJ databases">
        <title>A Genomic Blueprint of the Chicken Gut Microbiome.</title>
        <authorList>
            <person name="Gilroy R."/>
            <person name="Ravi A."/>
            <person name="Getino M."/>
            <person name="Pursley I."/>
            <person name="Horton D.L."/>
            <person name="Alikhan N.-F."/>
            <person name="Baker D."/>
            <person name="Gharbi K."/>
            <person name="Hall N."/>
            <person name="Watson M."/>
            <person name="Adriaenssens E.M."/>
            <person name="Foster-Nyarko E."/>
            <person name="Jarju S."/>
            <person name="Secka A."/>
            <person name="Antonio M."/>
            <person name="Oren A."/>
            <person name="Chaudhuri R."/>
            <person name="La Ragione R.M."/>
            <person name="Hildebrand F."/>
            <person name="Pallen M.J."/>
        </authorList>
    </citation>
    <scope>NUCLEOTIDE SEQUENCE [LARGE SCALE GENOMIC DNA]</scope>
    <source>
        <strain evidence="8 9">Sa1CVN1</strain>
    </source>
</reference>
<dbReference type="PROSITE" id="PS51257">
    <property type="entry name" value="PROKAR_LIPOPROTEIN"/>
    <property type="match status" value="1"/>
</dbReference>
<dbReference type="InterPro" id="IPR012944">
    <property type="entry name" value="SusD_RagB_dom"/>
</dbReference>
<evidence type="ECO:0000256" key="4">
    <source>
        <dbReference type="ARBA" id="ARBA00023136"/>
    </source>
</evidence>
<keyword evidence="9" id="KW-1185">Reference proteome</keyword>
<comment type="caution">
    <text evidence="8">The sequence shown here is derived from an EMBL/GenBank/DDBJ whole genome shotgun (WGS) entry which is preliminary data.</text>
</comment>
<gene>
    <name evidence="8" type="ORF">H9625_00300</name>
</gene>
<keyword evidence="4" id="KW-0472">Membrane</keyword>
<accession>A0ABR8Y3X5</accession>
<protein>
    <submittedName>
        <fullName evidence="8">RagB/SusD family nutrient uptake outer membrane protein</fullName>
    </submittedName>
</protein>
<evidence type="ECO:0000256" key="2">
    <source>
        <dbReference type="ARBA" id="ARBA00006275"/>
    </source>
</evidence>
<dbReference type="EMBL" id="JACSPP010000001">
    <property type="protein sequence ID" value="MBD8038905.1"/>
    <property type="molecule type" value="Genomic_DNA"/>
</dbReference>
<evidence type="ECO:0000256" key="1">
    <source>
        <dbReference type="ARBA" id="ARBA00004442"/>
    </source>
</evidence>
<dbReference type="Pfam" id="PF07980">
    <property type="entry name" value="SusD_RagB"/>
    <property type="match status" value="1"/>
</dbReference>
<evidence type="ECO:0000313" key="8">
    <source>
        <dbReference type="EMBL" id="MBD8038905.1"/>
    </source>
</evidence>
<dbReference type="InterPro" id="IPR011990">
    <property type="entry name" value="TPR-like_helical_dom_sf"/>
</dbReference>
<dbReference type="Proteomes" id="UP000620874">
    <property type="component" value="Unassembled WGS sequence"/>
</dbReference>
<keyword evidence="5" id="KW-0998">Cell outer membrane</keyword>
<feature type="domain" description="SusD-like N-terminal" evidence="7">
    <location>
        <begin position="109"/>
        <end position="251"/>
    </location>
</feature>
<sequence length="667" mass="75803">MKKQHKWFFAVAAGLTLTSVVSTSCVDDIKFGSAFLEKAPGGDVTSDTVFNSPEYVRQFLNTLYTFQYYGLPFRNSSSDAYPCESSNPYVGKPEALTDCYIYTYLSSGIVNSYYYGTHTSNYGQRSDKWDYLKNRVWQAVRYGYLIIENIDRVPGMEESEKASIVAQAKCIIASRYFDTFRHYGGLPIIDHSFSGTDASYDLPRATVEETVNFMIKLLDEAKEVLPWTVDNPQTNAGRWNRAAAMALKCRILQFAASPLFNDDVAYAGGSSEAEAQHLVWYGGYKAELWTQCLQACEEFFNELNANGGYSLVQSKGTRPEDYRLAYRTSYAELDSPEILMSTRQFGYDAFKSGNYIWHQWGDPLGTTDASRNGIRRGYTPTQEYVEMFPWADGTPFDWDKTAAEGRLDEMFMTGSPNGGEDGKSNIVLTRDPRLYEEAIVNGQPTALDWTTGNMSGRSFEAWVGGYDAQQEPDNQTGSFATGYAPIKYLMGPDMLRHYTQWVVLRLSDMYLTYAEALCQNNRLADAIAQVDIVRARVGMKGLAECNPDKNLTGNKDALLEEILRERACELGMEDTRFFDLIRYKRADIFEKQLHGLRISRTGEFAGEGWYNGDKTQPYPTHFEYEKYELSNPVRYWWTNGFDAKWYLSPFPLTEVNKGYGLIQNPGW</sequence>
<dbReference type="Gene3D" id="1.25.40.390">
    <property type="match status" value="1"/>
</dbReference>
<dbReference type="SUPFAM" id="SSF48452">
    <property type="entry name" value="TPR-like"/>
    <property type="match status" value="1"/>
</dbReference>
<name>A0ABR8Y3X5_9BACT</name>
<dbReference type="RefSeq" id="WP_022040371.1">
    <property type="nucleotide sequence ID" value="NZ_JACSPP010000001.1"/>
</dbReference>
<proteinExistence type="inferred from homology"/>